<accession>A0A840F1F6</accession>
<dbReference type="Proteomes" id="UP000551501">
    <property type="component" value="Unassembled WGS sequence"/>
</dbReference>
<sequence length="239" mass="25754">MALTDTRLVDVLDRTVGAIDVVLDLLVDSDPLDLKSRRSGSCFAVDAASWTLDTVRWPGTPRWDRSSVDDRSDWWVERIGAVTTLAVAFPGMFGAAARVVPLGAWLGYVDQALVIRAVAREHGAVSRGVGVVMLARILFDRDVSEIVAGVDERVDDVDDDPGLVGRLWEIGSTLYEVSRSLDSRPGPPRLLRWGAALPLVGAPLTYVGERMALRRAVDAATGWIAKHPGVVSAETSSPA</sequence>
<proteinExistence type="predicted"/>
<organism evidence="1 2">
    <name type="scientific">Gordonia humi</name>
    <dbReference type="NCBI Taxonomy" id="686429"/>
    <lineage>
        <taxon>Bacteria</taxon>
        <taxon>Bacillati</taxon>
        <taxon>Actinomycetota</taxon>
        <taxon>Actinomycetes</taxon>
        <taxon>Mycobacteriales</taxon>
        <taxon>Gordoniaceae</taxon>
        <taxon>Gordonia</taxon>
    </lineage>
</organism>
<comment type="caution">
    <text evidence="1">The sequence shown here is derived from an EMBL/GenBank/DDBJ whole genome shotgun (WGS) entry which is preliminary data.</text>
</comment>
<dbReference type="AlphaFoldDB" id="A0A840F1F6"/>
<gene>
    <name evidence="1" type="ORF">BKA16_004253</name>
</gene>
<dbReference type="EMBL" id="JACIFP010000001">
    <property type="protein sequence ID" value="MBB4137701.1"/>
    <property type="molecule type" value="Genomic_DNA"/>
</dbReference>
<evidence type="ECO:0000313" key="1">
    <source>
        <dbReference type="EMBL" id="MBB4137701.1"/>
    </source>
</evidence>
<evidence type="ECO:0000313" key="2">
    <source>
        <dbReference type="Proteomes" id="UP000551501"/>
    </source>
</evidence>
<protein>
    <submittedName>
        <fullName evidence="1">Uncharacterized protein</fullName>
    </submittedName>
</protein>
<reference evidence="1 2" key="1">
    <citation type="submission" date="2020-08" db="EMBL/GenBank/DDBJ databases">
        <title>Sequencing the genomes of 1000 actinobacteria strains.</title>
        <authorList>
            <person name="Klenk H.-P."/>
        </authorList>
    </citation>
    <scope>NUCLEOTIDE SEQUENCE [LARGE SCALE GENOMIC DNA]</scope>
    <source>
        <strain evidence="1 2">DSM 45298</strain>
    </source>
</reference>
<keyword evidence="2" id="KW-1185">Reference proteome</keyword>
<dbReference type="PROSITE" id="PS00387">
    <property type="entry name" value="PPASE"/>
    <property type="match status" value="1"/>
</dbReference>
<name>A0A840F1F6_9ACTN</name>
<dbReference type="RefSeq" id="WP_183372528.1">
    <property type="nucleotide sequence ID" value="NZ_BAABHL010000001.1"/>
</dbReference>